<keyword evidence="2" id="KW-0689">Ribosomal protein</keyword>
<dbReference type="PANTHER" id="PTHR13528:SF2">
    <property type="entry name" value="LARGE RIBOSOMAL SUBUNIT PROTEIN BL28M"/>
    <property type="match status" value="1"/>
</dbReference>
<dbReference type="AlphaFoldDB" id="A0AA39GNK7"/>
<comment type="caution">
    <text evidence="7">The sequence shown here is derived from an EMBL/GenBank/DDBJ whole genome shotgun (WGS) entry which is preliminary data.</text>
</comment>
<dbReference type="InterPro" id="IPR026569">
    <property type="entry name" value="Ribosomal_bL28"/>
</dbReference>
<keyword evidence="3" id="KW-0687">Ribonucleoprotein</keyword>
<evidence type="ECO:0000256" key="5">
    <source>
        <dbReference type="ARBA" id="ARBA00035538"/>
    </source>
</evidence>
<evidence type="ECO:0000256" key="4">
    <source>
        <dbReference type="ARBA" id="ARBA00035269"/>
    </source>
</evidence>
<keyword evidence="8" id="KW-1185">Reference proteome</keyword>
<evidence type="ECO:0000256" key="2">
    <source>
        <dbReference type="ARBA" id="ARBA00022980"/>
    </source>
</evidence>
<comment type="similarity">
    <text evidence="1">Belongs to the bacterial ribosomal protein bL28 family.</text>
</comment>
<evidence type="ECO:0000256" key="3">
    <source>
        <dbReference type="ARBA" id="ARBA00023274"/>
    </source>
</evidence>
<accession>A0AA39GNK7</accession>
<dbReference type="SUPFAM" id="SSF143800">
    <property type="entry name" value="L28p-like"/>
    <property type="match status" value="1"/>
</dbReference>
<name>A0AA39GNK7_9BILA</name>
<feature type="region of interest" description="Disordered" evidence="6">
    <location>
        <begin position="381"/>
        <end position="405"/>
    </location>
</feature>
<dbReference type="GO" id="GO:0003735">
    <property type="term" value="F:structural constituent of ribosome"/>
    <property type="evidence" value="ECO:0007669"/>
    <property type="project" value="InterPro"/>
</dbReference>
<evidence type="ECO:0000313" key="7">
    <source>
        <dbReference type="EMBL" id="KAK0390311.1"/>
    </source>
</evidence>
<dbReference type="PANTHER" id="PTHR13528">
    <property type="entry name" value="39S RIBOSOMAL PROTEIN L28, MITOCHONDRIAL"/>
    <property type="match status" value="1"/>
</dbReference>
<proteinExistence type="inferred from homology"/>
<dbReference type="GO" id="GO:0005762">
    <property type="term" value="C:mitochondrial large ribosomal subunit"/>
    <property type="evidence" value="ECO:0007669"/>
    <property type="project" value="TreeGrafter"/>
</dbReference>
<evidence type="ECO:0000256" key="1">
    <source>
        <dbReference type="ARBA" id="ARBA00008760"/>
    </source>
</evidence>
<feature type="compositionally biased region" description="Basic and acidic residues" evidence="6">
    <location>
        <begin position="389"/>
        <end position="405"/>
    </location>
</feature>
<dbReference type="Proteomes" id="UP001175271">
    <property type="component" value="Unassembled WGS sequence"/>
</dbReference>
<dbReference type="EMBL" id="JAUCMV010000006">
    <property type="protein sequence ID" value="KAK0390311.1"/>
    <property type="molecule type" value="Genomic_DNA"/>
</dbReference>
<reference evidence="7" key="1">
    <citation type="submission" date="2023-06" db="EMBL/GenBank/DDBJ databases">
        <title>Genomic analysis of the entomopathogenic nematode Steinernema hermaphroditum.</title>
        <authorList>
            <person name="Schwarz E.M."/>
            <person name="Heppert J.K."/>
            <person name="Baniya A."/>
            <person name="Schwartz H.T."/>
            <person name="Tan C.-H."/>
            <person name="Antoshechkin I."/>
            <person name="Sternberg P.W."/>
            <person name="Goodrich-Blair H."/>
            <person name="Dillman A.R."/>
        </authorList>
    </citation>
    <scope>NUCLEOTIDE SEQUENCE</scope>
    <source>
        <strain evidence="7">PS9179</strain>
        <tissue evidence="7">Whole animal</tissue>
    </source>
</reference>
<sequence length="405" mass="47704">MSLVKNLKSLTSAAPRAVVTWDKCERIQRNKEIWDNPESVVHRLPMHYQQRHWKNVLADAAPVHYRPPSSRFFWDANRKVEYEAETYPIIGYRPPEADHGLWGGETIVKGYVESRPYTKKKVLPRHWVPRFFFPYVKDVVLYSEVLDKYFKMTVTERACRKIDECFGLDLYLLKTPEIDVASKLGMTIKREILIRLAKGDYHPDDEERHEYIRQKYEEHMIPLEEAEWVGLTLNEACRKQQDIEDSMRPTPLKVMFEAELVEKLRKGLDVVEAEKEYAPQRHESKFGDKLLGKYLNPRMVEALLCLYYQSDDVELVGKALCVLAAMQIPGDMVVRYQIVPKTFPFTDCAINGELARATRDRLMLRKEMYYAESKRQQLRNIPLSEVTNEENKQLDRKDARRSQQR</sequence>
<dbReference type="InterPro" id="IPR034704">
    <property type="entry name" value="Ribosomal_bL28/bL31-like_sf"/>
</dbReference>
<gene>
    <name evidence="7" type="ORF">QR680_019296</name>
</gene>
<organism evidence="7 8">
    <name type="scientific">Steinernema hermaphroditum</name>
    <dbReference type="NCBI Taxonomy" id="289476"/>
    <lineage>
        <taxon>Eukaryota</taxon>
        <taxon>Metazoa</taxon>
        <taxon>Ecdysozoa</taxon>
        <taxon>Nematoda</taxon>
        <taxon>Chromadorea</taxon>
        <taxon>Rhabditida</taxon>
        <taxon>Tylenchina</taxon>
        <taxon>Panagrolaimomorpha</taxon>
        <taxon>Strongyloidoidea</taxon>
        <taxon>Steinernematidae</taxon>
        <taxon>Steinernema</taxon>
    </lineage>
</organism>
<evidence type="ECO:0000256" key="6">
    <source>
        <dbReference type="SAM" id="MobiDB-lite"/>
    </source>
</evidence>
<evidence type="ECO:0000313" key="8">
    <source>
        <dbReference type="Proteomes" id="UP001175271"/>
    </source>
</evidence>
<protein>
    <recommendedName>
        <fullName evidence="4">Large ribosomal subunit protein bL28m</fullName>
    </recommendedName>
    <alternativeName>
        <fullName evidence="5">39S ribosomal protein L28, mitochondrial</fullName>
    </alternativeName>
</protein>